<dbReference type="InterPro" id="IPR019796">
    <property type="entry name" value="G6P_DH_AS"/>
</dbReference>
<feature type="binding site" evidence="7">
    <location>
        <position position="50"/>
    </location>
    <ligand>
        <name>NADP(+)</name>
        <dbReference type="ChEBI" id="CHEBI:58349"/>
    </ligand>
</feature>
<dbReference type="Proteomes" id="UP001595947">
    <property type="component" value="Unassembled WGS sequence"/>
</dbReference>
<feature type="active site" description="Proton acceptor" evidence="7">
    <location>
        <position position="246"/>
    </location>
</feature>
<keyword evidence="6 7" id="KW-0119">Carbohydrate metabolism</keyword>
<dbReference type="RefSeq" id="WP_378035868.1">
    <property type="nucleotide sequence ID" value="NZ_JBHSIV010000008.1"/>
</dbReference>
<dbReference type="InterPro" id="IPR022675">
    <property type="entry name" value="G6P_DH_C"/>
</dbReference>
<evidence type="ECO:0000256" key="1">
    <source>
        <dbReference type="ARBA" id="ARBA00004937"/>
    </source>
</evidence>
<dbReference type="SUPFAM" id="SSF51735">
    <property type="entry name" value="NAD(P)-binding Rossmann-fold domains"/>
    <property type="match status" value="1"/>
</dbReference>
<keyword evidence="5 7" id="KW-0560">Oxidoreductase</keyword>
<feature type="binding site" evidence="7">
    <location>
        <position position="241"/>
    </location>
    <ligand>
        <name>substrate</name>
    </ligand>
</feature>
<feature type="binding site" evidence="7">
    <location>
        <position position="154"/>
    </location>
    <ligand>
        <name>NADP(+)</name>
        <dbReference type="ChEBI" id="CHEBI:58349"/>
    </ligand>
</feature>
<comment type="function">
    <text evidence="7">Catalyzes the oxidation of glucose 6-phosphate to 6-phosphogluconolactone.</text>
</comment>
<evidence type="ECO:0000313" key="10">
    <source>
        <dbReference type="EMBL" id="MFC5062517.1"/>
    </source>
</evidence>
<comment type="catalytic activity">
    <reaction evidence="7">
        <text>D-glucose 6-phosphate + NADP(+) = 6-phospho-D-glucono-1,5-lactone + NADPH + H(+)</text>
        <dbReference type="Rhea" id="RHEA:15841"/>
        <dbReference type="ChEBI" id="CHEBI:15378"/>
        <dbReference type="ChEBI" id="CHEBI:57783"/>
        <dbReference type="ChEBI" id="CHEBI:57955"/>
        <dbReference type="ChEBI" id="CHEBI:58349"/>
        <dbReference type="ChEBI" id="CHEBI:61548"/>
        <dbReference type="EC" id="1.1.1.49"/>
    </reaction>
</comment>
<accession>A0ABV9YLK1</accession>
<feature type="binding site" evidence="7">
    <location>
        <position position="222"/>
    </location>
    <ligand>
        <name>substrate</name>
    </ligand>
</feature>
<evidence type="ECO:0000256" key="6">
    <source>
        <dbReference type="ARBA" id="ARBA00023277"/>
    </source>
</evidence>
<dbReference type="InterPro" id="IPR022674">
    <property type="entry name" value="G6P_DH_NAD-bd"/>
</dbReference>
<dbReference type="PRINTS" id="PR00079">
    <property type="entry name" value="G6PDHDRGNASE"/>
</dbReference>
<feature type="binding site" evidence="7">
    <location>
        <position position="184"/>
    </location>
    <ligand>
        <name>substrate</name>
    </ligand>
</feature>
<sequence>MTDSGATPPTVFVLFGASGDLAARLVLPAFYRLAQEDLLPAAWQLIGSGRRELSDDDFRDHVRSKLDEFGPKPEDGPWEEFSQRLRFASNGFSVDDPGELVDAVARAEEELGDGDPSSVQRVHYLGVPPTAFEPTTNALGAHGLDERSRIVFEKPFGTSLESFHSLDEVVHDVYDESAIYRIDHFLGKEATQQLRALRFANGLFGSSWDRHHVASVQIDVPETLDVADRAEFYDETGAVLDMLVTHLFQVAAEVAMEPPKSLGSDDVAQARADAVKAFRPLEADDVVRGQFAGYRDIDDVPDDSDTETFVAARMFVDTERWRDVPFLMRTGKMMAESHQKVTLVMRDPDDGPYHASGTSGTGAEIPARGNVLCFDLSGDGALALSMNIEVPGSQSALETQWTQINLHDAGGDPLPPYVRLIHDILIGDRSLFTRPDGLEEVWHAAGAALDGTTPVESYEPGSWGPESALRLADPVGWALG</sequence>
<dbReference type="Gene3D" id="3.40.50.720">
    <property type="entry name" value="NAD(P)-binding Rossmann-like Domain"/>
    <property type="match status" value="1"/>
</dbReference>
<dbReference type="PANTHER" id="PTHR23429">
    <property type="entry name" value="GLUCOSE-6-PHOSPHATE 1-DEHYDROGENASE G6PD"/>
    <property type="match status" value="1"/>
</dbReference>
<comment type="similarity">
    <text evidence="2 7">Belongs to the glucose-6-phosphate dehydrogenase family.</text>
</comment>
<dbReference type="HAMAP" id="MF_00966">
    <property type="entry name" value="G6PD"/>
    <property type="match status" value="1"/>
</dbReference>
<dbReference type="Pfam" id="PF00479">
    <property type="entry name" value="G6PD_N"/>
    <property type="match status" value="1"/>
</dbReference>
<feature type="binding site" evidence="7">
    <location>
        <position position="188"/>
    </location>
    <ligand>
        <name>substrate</name>
    </ligand>
</feature>
<keyword evidence="11" id="KW-1185">Reference proteome</keyword>
<dbReference type="SUPFAM" id="SSF55347">
    <property type="entry name" value="Glyceraldehyde-3-phosphate dehydrogenase-like, C-terminal domain"/>
    <property type="match status" value="1"/>
</dbReference>
<dbReference type="EMBL" id="JBHSIV010000008">
    <property type="protein sequence ID" value="MFC5062517.1"/>
    <property type="molecule type" value="Genomic_DNA"/>
</dbReference>
<dbReference type="InterPro" id="IPR036291">
    <property type="entry name" value="NAD(P)-bd_dom_sf"/>
</dbReference>
<dbReference type="EC" id="1.1.1.49" evidence="7"/>
<organism evidence="10 11">
    <name type="scientific">Actinomycetospora atypica</name>
    <dbReference type="NCBI Taxonomy" id="1290095"/>
    <lineage>
        <taxon>Bacteria</taxon>
        <taxon>Bacillati</taxon>
        <taxon>Actinomycetota</taxon>
        <taxon>Actinomycetes</taxon>
        <taxon>Pseudonocardiales</taxon>
        <taxon>Pseudonocardiaceae</taxon>
        <taxon>Actinomycetospora</taxon>
    </lineage>
</organism>
<evidence type="ECO:0000313" key="11">
    <source>
        <dbReference type="Proteomes" id="UP001595947"/>
    </source>
</evidence>
<keyword evidence="4 7" id="KW-0521">NADP</keyword>
<evidence type="ECO:0000259" key="9">
    <source>
        <dbReference type="Pfam" id="PF02781"/>
    </source>
</evidence>
<proteinExistence type="inferred from homology"/>
<evidence type="ECO:0000259" key="8">
    <source>
        <dbReference type="Pfam" id="PF00479"/>
    </source>
</evidence>
<name>A0ABV9YLK1_9PSEU</name>
<comment type="caution">
    <text evidence="7">Lacks conserved residue(s) required for the propagation of feature annotation.</text>
</comment>
<evidence type="ECO:0000256" key="7">
    <source>
        <dbReference type="HAMAP-Rule" id="MF_00966"/>
    </source>
</evidence>
<comment type="pathway">
    <text evidence="1 7">Carbohydrate degradation; pentose phosphate pathway; D-ribulose 5-phosphate from D-glucose 6-phosphate (oxidative stage): step 1/3.</text>
</comment>
<evidence type="ECO:0000256" key="5">
    <source>
        <dbReference type="ARBA" id="ARBA00023002"/>
    </source>
</evidence>
<feature type="domain" description="Glucose-6-phosphate dehydrogenase NAD-binding" evidence="8">
    <location>
        <begin position="13"/>
        <end position="192"/>
    </location>
</feature>
<dbReference type="PIRSF" id="PIRSF000110">
    <property type="entry name" value="G6PD"/>
    <property type="match status" value="1"/>
</dbReference>
<reference evidence="11" key="1">
    <citation type="journal article" date="2019" name="Int. J. Syst. Evol. Microbiol.">
        <title>The Global Catalogue of Microorganisms (GCM) 10K type strain sequencing project: providing services to taxonomists for standard genome sequencing and annotation.</title>
        <authorList>
            <consortium name="The Broad Institute Genomics Platform"/>
            <consortium name="The Broad Institute Genome Sequencing Center for Infectious Disease"/>
            <person name="Wu L."/>
            <person name="Ma J."/>
        </authorList>
    </citation>
    <scope>NUCLEOTIDE SEQUENCE [LARGE SCALE GENOMIC DNA]</scope>
    <source>
        <strain evidence="11">CGMCC 4.7093</strain>
    </source>
</reference>
<dbReference type="PANTHER" id="PTHR23429:SF0">
    <property type="entry name" value="GLUCOSE-6-PHOSPHATE 1-DEHYDROGENASE"/>
    <property type="match status" value="1"/>
</dbReference>
<evidence type="ECO:0000256" key="2">
    <source>
        <dbReference type="ARBA" id="ARBA00009975"/>
    </source>
</evidence>
<dbReference type="InterPro" id="IPR001282">
    <property type="entry name" value="G6P_DH"/>
</dbReference>
<comment type="caution">
    <text evidence="10">The sequence shown here is derived from an EMBL/GenBank/DDBJ whole genome shotgun (WGS) entry which is preliminary data.</text>
</comment>
<protein>
    <recommendedName>
        <fullName evidence="7">Glucose-6-phosphate 1-dehydrogenase</fullName>
        <shortName evidence="7">G6PD</shortName>
        <ecNumber evidence="7">1.1.1.49</ecNumber>
    </recommendedName>
</protein>
<feature type="domain" description="Glucose-6-phosphate dehydrogenase C-terminal" evidence="9">
    <location>
        <begin position="196"/>
        <end position="473"/>
    </location>
</feature>
<gene>
    <name evidence="7" type="primary">zwf</name>
    <name evidence="10" type="ORF">ACFPBZ_09890</name>
</gene>
<dbReference type="PROSITE" id="PS00069">
    <property type="entry name" value="G6P_DEHYDROGENASE"/>
    <property type="match status" value="1"/>
</dbReference>
<feature type="binding site" evidence="7">
    <location>
        <position position="332"/>
    </location>
    <ligand>
        <name>substrate</name>
    </ligand>
</feature>
<dbReference type="Gene3D" id="3.30.360.10">
    <property type="entry name" value="Dihydrodipicolinate Reductase, domain 2"/>
    <property type="match status" value="1"/>
</dbReference>
<keyword evidence="3 7" id="KW-0313">Glucose metabolism</keyword>
<dbReference type="Pfam" id="PF02781">
    <property type="entry name" value="G6PD_C"/>
    <property type="match status" value="1"/>
</dbReference>
<evidence type="ECO:0000256" key="3">
    <source>
        <dbReference type="ARBA" id="ARBA00022526"/>
    </source>
</evidence>
<evidence type="ECO:0000256" key="4">
    <source>
        <dbReference type="ARBA" id="ARBA00022857"/>
    </source>
</evidence>